<protein>
    <recommendedName>
        <fullName evidence="2">Ice-binding protein C-terminal domain-containing protein</fullName>
    </recommendedName>
</protein>
<reference evidence="3 4" key="1">
    <citation type="submission" date="2020-08" db="EMBL/GenBank/DDBJ databases">
        <title>Genomic Encyclopedia of Type Strains, Phase IV (KMG-IV): sequencing the most valuable type-strain genomes for metagenomic binning, comparative biology and taxonomic classification.</title>
        <authorList>
            <person name="Goeker M."/>
        </authorList>
    </citation>
    <scope>NUCLEOTIDE SEQUENCE [LARGE SCALE GENOMIC DNA]</scope>
    <source>
        <strain evidence="3 4">DSM 106739</strain>
    </source>
</reference>
<keyword evidence="1" id="KW-0732">Signal</keyword>
<dbReference type="RefSeq" id="WP_183634156.1">
    <property type="nucleotide sequence ID" value="NZ_BAABLE010000011.1"/>
</dbReference>
<keyword evidence="4" id="KW-1185">Reference proteome</keyword>
<feature type="domain" description="Ice-binding protein C-terminal" evidence="2">
    <location>
        <begin position="222"/>
        <end position="244"/>
    </location>
</feature>
<evidence type="ECO:0000313" key="3">
    <source>
        <dbReference type="EMBL" id="MBB4012341.1"/>
    </source>
</evidence>
<dbReference type="AlphaFoldDB" id="A0A840BFN5"/>
<gene>
    <name evidence="3" type="ORF">GGR36_001649</name>
</gene>
<dbReference type="InterPro" id="IPR013424">
    <property type="entry name" value="Ice-binding_C"/>
</dbReference>
<dbReference type="Pfam" id="PF07589">
    <property type="entry name" value="PEP-CTERM"/>
    <property type="match status" value="1"/>
</dbReference>
<dbReference type="EMBL" id="JACIET010000001">
    <property type="protein sequence ID" value="MBB4012341.1"/>
    <property type="molecule type" value="Genomic_DNA"/>
</dbReference>
<proteinExistence type="predicted"/>
<sequence>MKSFKMGVLGACVALAFSGAASASLINVGGVIWDPDAATDYSSQSLNMRQFINTSTGELSGFGIIQAWNGTGPSSFCPGCEVTFQFGGYTPVGGVILPAVGQTVFYKSGWTKFYVGSGTDKDVANPFDYNALTWANTGNGTLFLDLLAHTDSTSGFTLTGTNVGGILLSGLGTFDVIGGLAASNFNTNTQADGADLGFTTSLSFKRGSVADVSGTGNLVGDSIPEPGTLTLLGAALLGAGLARRKVR</sequence>
<dbReference type="NCBIfam" id="TIGR02595">
    <property type="entry name" value="PEP_CTERM"/>
    <property type="match status" value="1"/>
</dbReference>
<feature type="chain" id="PRO_5032666549" description="Ice-binding protein C-terminal domain-containing protein" evidence="1">
    <location>
        <begin position="24"/>
        <end position="247"/>
    </location>
</feature>
<dbReference type="Proteomes" id="UP000561045">
    <property type="component" value="Unassembled WGS sequence"/>
</dbReference>
<feature type="signal peptide" evidence="1">
    <location>
        <begin position="1"/>
        <end position="23"/>
    </location>
</feature>
<evidence type="ECO:0000313" key="4">
    <source>
        <dbReference type="Proteomes" id="UP000561045"/>
    </source>
</evidence>
<evidence type="ECO:0000259" key="2">
    <source>
        <dbReference type="Pfam" id="PF07589"/>
    </source>
</evidence>
<comment type="caution">
    <text evidence="3">The sequence shown here is derived from an EMBL/GenBank/DDBJ whole genome shotgun (WGS) entry which is preliminary data.</text>
</comment>
<name>A0A840BFN5_9RHOO</name>
<evidence type="ECO:0000256" key="1">
    <source>
        <dbReference type="SAM" id="SignalP"/>
    </source>
</evidence>
<organism evidence="3 4">
    <name type="scientific">Niveibacterium umoris</name>
    <dbReference type="NCBI Taxonomy" id="1193620"/>
    <lineage>
        <taxon>Bacteria</taxon>
        <taxon>Pseudomonadati</taxon>
        <taxon>Pseudomonadota</taxon>
        <taxon>Betaproteobacteria</taxon>
        <taxon>Rhodocyclales</taxon>
        <taxon>Rhodocyclaceae</taxon>
        <taxon>Niveibacterium</taxon>
    </lineage>
</organism>
<accession>A0A840BFN5</accession>